<dbReference type="EMBL" id="KF598865">
    <property type="protein sequence ID" value="AGY46469.1"/>
    <property type="molecule type" value="Genomic_DNA"/>
</dbReference>
<sequence>MRDLTSVSSFVSRLRSHQRPVHLEATGHLVTPENTTTETWKANKFECAERYPQRPDLETLVSRDEAEEPKEVKPEAPAYLSVTPLLSPEQSATPVEQTTKKPMLTSLSFAKTANIVRKYLYALTVRYFTGATSWHPEERVKTRPQPKPKNYLVSVYHKGLHWTDSLATLVCSSPKHTYNWGSDGCL</sequence>
<gene>
    <name evidence="1" type="ORF">PP_02</name>
</gene>
<dbReference type="GeneID" id="17503270"/>
<protein>
    <submittedName>
        <fullName evidence="1">Uncharacterized protein</fullName>
    </submittedName>
</protein>
<name>U5PRF4_9CAUD</name>
<dbReference type="OrthoDB" id="31847at10239"/>
<dbReference type="RefSeq" id="YP_008766960.1">
    <property type="nucleotide sequence ID" value="NC_022751.1"/>
</dbReference>
<proteinExistence type="predicted"/>
<evidence type="ECO:0000313" key="1">
    <source>
        <dbReference type="EMBL" id="AGY46469.1"/>
    </source>
</evidence>
<organism evidence="1 2">
    <name type="scientific">Cyanophage PP</name>
    <dbReference type="NCBI Taxonomy" id="434346"/>
    <lineage>
        <taxon>Viruses</taxon>
        <taxon>Duplodnaviria</taxon>
        <taxon>Heunggongvirae</taxon>
        <taxon>Uroviricota</taxon>
        <taxon>Caudoviricetes</taxon>
        <taxon>Saffermanviridae</taxon>
        <taxon>Wumptrevirus</taxon>
        <taxon>Wumptrevirus PP</taxon>
    </lineage>
</organism>
<evidence type="ECO:0000313" key="2">
    <source>
        <dbReference type="Proteomes" id="UP000017664"/>
    </source>
</evidence>
<dbReference type="Proteomes" id="UP000017664">
    <property type="component" value="Segment"/>
</dbReference>
<dbReference type="KEGG" id="vg:17503270"/>
<reference evidence="1" key="1">
    <citation type="journal article" date="2013" name="Virol. Sin.">
        <title>Characterization and genomic analysis of a plaque purified strain of cyanophage PP.</title>
        <authorList>
            <person name="Zhou Y."/>
            <person name="Lin J."/>
            <person name="Li N."/>
            <person name="Hu Z."/>
            <person name="Deng F."/>
        </authorList>
    </citation>
    <scope>NUCLEOTIDE SEQUENCE [LARGE SCALE GENOMIC DNA]</scope>
</reference>
<accession>U5PRF4</accession>
<keyword evidence="2" id="KW-1185">Reference proteome</keyword>